<dbReference type="SMART" id="SM00847">
    <property type="entry name" value="HA2"/>
    <property type="match status" value="1"/>
</dbReference>
<dbReference type="FunFam" id="3.40.50.300:FF:002445">
    <property type="entry name" value="ATP-dependent RNA helicase prh1, putative"/>
    <property type="match status" value="1"/>
</dbReference>
<evidence type="ECO:0000313" key="6">
    <source>
        <dbReference type="Proteomes" id="UP000030656"/>
    </source>
</evidence>
<feature type="domain" description="Helicase ATP-binding" evidence="4">
    <location>
        <begin position="14"/>
        <end position="198"/>
    </location>
</feature>
<keyword evidence="2" id="KW-0067">ATP-binding</keyword>
<evidence type="ECO:0000256" key="1">
    <source>
        <dbReference type="ARBA" id="ARBA00022741"/>
    </source>
</evidence>
<dbReference type="Pfam" id="PF04408">
    <property type="entry name" value="WHD_HA2"/>
    <property type="match status" value="1"/>
</dbReference>
<dbReference type="InterPro" id="IPR007502">
    <property type="entry name" value="Helicase-assoc_dom"/>
</dbReference>
<dbReference type="InterPro" id="IPR011709">
    <property type="entry name" value="DEAD-box_helicase_OB_fold"/>
</dbReference>
<gene>
    <name evidence="5" type="ORF">PFFCH_01447</name>
</gene>
<feature type="compositionally biased region" description="Basic and acidic residues" evidence="3">
    <location>
        <begin position="242"/>
        <end position="251"/>
    </location>
</feature>
<evidence type="ECO:0000256" key="2">
    <source>
        <dbReference type="ARBA" id="ARBA00022840"/>
    </source>
</evidence>
<reference evidence="5 6" key="1">
    <citation type="submission" date="2013-02" db="EMBL/GenBank/DDBJ databases">
        <title>The Genome Annotation of Plasmodium falciparum FCH/4.</title>
        <authorList>
            <consortium name="The Broad Institute Genome Sequencing Platform"/>
            <consortium name="The Broad Institute Genome Sequencing Center for Infectious Disease"/>
            <person name="Neafsey D."/>
            <person name="Hoffman S."/>
            <person name="Volkman S."/>
            <person name="Rosenthal P."/>
            <person name="Walker B."/>
            <person name="Young S.K."/>
            <person name="Zeng Q."/>
            <person name="Gargeya S."/>
            <person name="Fitzgerald M."/>
            <person name="Haas B."/>
            <person name="Abouelleil A."/>
            <person name="Allen A.W."/>
            <person name="Alvarado L."/>
            <person name="Arachchi H.M."/>
            <person name="Berlin A.M."/>
            <person name="Chapman S.B."/>
            <person name="Gainer-Dewar J."/>
            <person name="Goldberg J."/>
            <person name="Griggs A."/>
            <person name="Gujja S."/>
            <person name="Hansen M."/>
            <person name="Howarth C."/>
            <person name="Imamovic A."/>
            <person name="Ireland A."/>
            <person name="Larimer J."/>
            <person name="McCowan C."/>
            <person name="Murphy C."/>
            <person name="Pearson M."/>
            <person name="Poon T.W."/>
            <person name="Priest M."/>
            <person name="Roberts A."/>
            <person name="Saif S."/>
            <person name="Shea T."/>
            <person name="Sisk P."/>
            <person name="Sykes S."/>
            <person name="Wortman J."/>
            <person name="Nusbaum C."/>
            <person name="Birren B."/>
        </authorList>
    </citation>
    <scope>NUCLEOTIDE SEQUENCE [LARGE SCALE GENOMIC DNA]</scope>
    <source>
        <strain evidence="5 6">FCH/4</strain>
    </source>
</reference>
<evidence type="ECO:0000259" key="4">
    <source>
        <dbReference type="PROSITE" id="PS51192"/>
    </source>
</evidence>
<dbReference type="Gene3D" id="1.20.120.1080">
    <property type="match status" value="1"/>
</dbReference>
<dbReference type="EMBL" id="KI927873">
    <property type="protein sequence ID" value="ETW31107.1"/>
    <property type="molecule type" value="Genomic_DNA"/>
</dbReference>
<accession>A0A024VRK5</accession>
<feature type="compositionally biased region" description="Basic and acidic residues" evidence="3">
    <location>
        <begin position="528"/>
        <end position="562"/>
    </location>
</feature>
<dbReference type="InterPro" id="IPR027417">
    <property type="entry name" value="P-loop_NTPase"/>
</dbReference>
<dbReference type="Pfam" id="PF00270">
    <property type="entry name" value="DEAD"/>
    <property type="match status" value="1"/>
</dbReference>
<feature type="region of interest" description="Disordered" evidence="3">
    <location>
        <begin position="528"/>
        <end position="596"/>
    </location>
</feature>
<protein>
    <recommendedName>
        <fullName evidence="4">Helicase ATP-binding domain-containing protein</fullName>
    </recommendedName>
</protein>
<reference evidence="5 6" key="2">
    <citation type="submission" date="2013-02" db="EMBL/GenBank/DDBJ databases">
        <title>The Genome Sequence of Plasmodium falciparum FCH/4.</title>
        <authorList>
            <consortium name="The Broad Institute Genome Sequencing Platform"/>
            <consortium name="The Broad Institute Genome Sequencing Center for Infectious Disease"/>
            <person name="Neafsey D."/>
            <person name="Cheeseman I."/>
            <person name="Volkman S."/>
            <person name="Adams J."/>
            <person name="Walker B."/>
            <person name="Young S.K."/>
            <person name="Zeng Q."/>
            <person name="Gargeya S."/>
            <person name="Fitzgerald M."/>
            <person name="Haas B."/>
            <person name="Abouelleil A."/>
            <person name="Alvarado L."/>
            <person name="Arachchi H.M."/>
            <person name="Berlin A.M."/>
            <person name="Chapman S.B."/>
            <person name="Dewar J."/>
            <person name="Goldberg J."/>
            <person name="Griggs A."/>
            <person name="Gujja S."/>
            <person name="Hansen M."/>
            <person name="Howarth C."/>
            <person name="Imamovic A."/>
            <person name="Larimer J."/>
            <person name="McCowan C."/>
            <person name="Murphy C."/>
            <person name="Neiman D."/>
            <person name="Pearson M."/>
            <person name="Priest M."/>
            <person name="Roberts A."/>
            <person name="Saif S."/>
            <person name="Shea T."/>
            <person name="Sisk P."/>
            <person name="Sykes S."/>
            <person name="Wortman J."/>
            <person name="Nusbaum C."/>
            <person name="Birren B."/>
        </authorList>
    </citation>
    <scope>NUCLEOTIDE SEQUENCE [LARGE SCALE GENOMIC DNA]</scope>
    <source>
        <strain evidence="5 6">FCH/4</strain>
    </source>
</reference>
<dbReference type="SMART" id="SM00487">
    <property type="entry name" value="DEXDc"/>
    <property type="match status" value="1"/>
</dbReference>
<feature type="compositionally biased region" description="Low complexity" evidence="3">
    <location>
        <begin position="252"/>
        <end position="268"/>
    </location>
</feature>
<dbReference type="GO" id="GO:0004386">
    <property type="term" value="F:helicase activity"/>
    <property type="evidence" value="ECO:0007669"/>
    <property type="project" value="TreeGrafter"/>
</dbReference>
<keyword evidence="1" id="KW-0547">Nucleotide-binding</keyword>
<organism evidence="5 6">
    <name type="scientific">Plasmodium falciparum FCH/4</name>
    <dbReference type="NCBI Taxonomy" id="1036724"/>
    <lineage>
        <taxon>Eukaryota</taxon>
        <taxon>Sar</taxon>
        <taxon>Alveolata</taxon>
        <taxon>Apicomplexa</taxon>
        <taxon>Aconoidasida</taxon>
        <taxon>Haemosporida</taxon>
        <taxon>Plasmodiidae</taxon>
        <taxon>Plasmodium</taxon>
        <taxon>Plasmodium (Laverania)</taxon>
    </lineage>
</organism>
<dbReference type="GO" id="GO:0000390">
    <property type="term" value="P:spliceosomal complex disassembly"/>
    <property type="evidence" value="ECO:0007669"/>
    <property type="project" value="TreeGrafter"/>
</dbReference>
<dbReference type="GO" id="GO:0005524">
    <property type="term" value="F:ATP binding"/>
    <property type="evidence" value="ECO:0007669"/>
    <property type="project" value="UniProtKB-KW"/>
</dbReference>
<proteinExistence type="predicted"/>
<dbReference type="OrthoDB" id="10253254at2759"/>
<dbReference type="SUPFAM" id="SSF52540">
    <property type="entry name" value="P-loop containing nucleoside triphosphate hydrolases"/>
    <property type="match status" value="2"/>
</dbReference>
<dbReference type="PROSITE" id="PS51192">
    <property type="entry name" value="HELICASE_ATP_BIND_1"/>
    <property type="match status" value="1"/>
</dbReference>
<feature type="compositionally biased region" description="Basic and acidic residues" evidence="3">
    <location>
        <begin position="269"/>
        <end position="285"/>
    </location>
</feature>
<dbReference type="InterPro" id="IPR011545">
    <property type="entry name" value="DEAD/DEAH_box_helicase_dom"/>
</dbReference>
<dbReference type="PANTHER" id="PTHR18934:SF85">
    <property type="entry name" value="ATP-DEPENDENT RNA HELICASE DHX8"/>
    <property type="match status" value="1"/>
</dbReference>
<dbReference type="Pfam" id="PF07717">
    <property type="entry name" value="OB_NTP_bind"/>
    <property type="match status" value="1"/>
</dbReference>
<evidence type="ECO:0000256" key="3">
    <source>
        <dbReference type="SAM" id="MobiDB-lite"/>
    </source>
</evidence>
<dbReference type="Gene3D" id="3.40.50.300">
    <property type="entry name" value="P-loop containing nucleotide triphosphate hydrolases"/>
    <property type="match status" value="2"/>
</dbReference>
<name>A0A024VRK5_PLAFA</name>
<dbReference type="InterPro" id="IPR048333">
    <property type="entry name" value="HA2_WH"/>
</dbReference>
<dbReference type="Proteomes" id="UP000030656">
    <property type="component" value="Unassembled WGS sequence"/>
</dbReference>
<dbReference type="Pfam" id="PF21010">
    <property type="entry name" value="HA2_C"/>
    <property type="match status" value="1"/>
</dbReference>
<dbReference type="PANTHER" id="PTHR18934">
    <property type="entry name" value="ATP-DEPENDENT RNA HELICASE"/>
    <property type="match status" value="1"/>
</dbReference>
<dbReference type="GO" id="GO:0071013">
    <property type="term" value="C:catalytic step 2 spliceosome"/>
    <property type="evidence" value="ECO:0007669"/>
    <property type="project" value="TreeGrafter"/>
</dbReference>
<dbReference type="InterPro" id="IPR014001">
    <property type="entry name" value="Helicase_ATP-bd"/>
</dbReference>
<evidence type="ECO:0000313" key="5">
    <source>
        <dbReference type="EMBL" id="ETW31107.1"/>
    </source>
</evidence>
<feature type="region of interest" description="Disordered" evidence="3">
    <location>
        <begin position="236"/>
        <end position="285"/>
    </location>
</feature>
<sequence>MRELPILKYKHEIKKLIKKNNLIIIKGETGCGKTTQVPQIINEIFFDKKEKKYDNIKHKNDEKKKRKEKKKMLISLPRRVATITVAERVSKEMKRGDIGNYVGYTIRFKNVCSDKTRIKFVTDGILIREIMNDPLLKKYKFLILDEIHERSIRTDVLLGYTKILLQKRKKIKIILMSATFDINIFNQFFNNPPIITIPHKLHKITIYYPRRNIEDYILSVVSTILQIHFGNTSYSSEFENDDDHRENKPNELNELNKSNEQNELNESNEVNKEHDSYESNKTHDINEIDEQNNLQTDNISMNNINEDIKKTEDKSLGDILVFLPGQEEIEMVNIMLKEKLKIIYKGNLLNKLMKERNNYNNQNDFQNKINNKFNTDDHILNEICFHFGKTEIMPDKIYNMKILQLYSSLPNKKQKVIFEPVPPNTRKAMNINNPLEFNFPENPRKELFVHSAKMLFKINAIDMNNNLTDLGKKLCLFPLNPIYANILLCSIEFNCIDEIATIVALLNCDSIFLNYNFYEDLDTLNNDSLDKKKNNNEQKKIVHKNSVEDSKENINKLENYDKKKGKNNNLEPYDDDHDDNDNDSNNNDDDMGEKKMNDKNKLINVARRKLIHPDGDHLTLLHIFYLWQEADIKEKKHFCNIYALNNEILQQVEKIKIQLLEIMKNKMKIEIPKKLHMHKWDQILICLCKACFFNIAKSTSNTNVYINLVNKTKIRIHPSSTLFNSYIKPTFIFYSDIVQTKRLYARIVTKIEADWLLKYVSAKFQVAKS</sequence>
<dbReference type="CDD" id="cd17917">
    <property type="entry name" value="DEXHc_RHA-like"/>
    <property type="match status" value="1"/>
</dbReference>
<dbReference type="AlphaFoldDB" id="A0A024VRK5"/>
<dbReference type="GO" id="GO:0003723">
    <property type="term" value="F:RNA binding"/>
    <property type="evidence" value="ECO:0007669"/>
    <property type="project" value="TreeGrafter"/>
</dbReference>
<feature type="compositionally biased region" description="Acidic residues" evidence="3">
    <location>
        <begin position="572"/>
        <end position="591"/>
    </location>
</feature>